<feature type="compositionally biased region" description="Basic and acidic residues" evidence="1">
    <location>
        <begin position="23"/>
        <end position="33"/>
    </location>
</feature>
<reference evidence="2" key="1">
    <citation type="submission" date="2013-08" db="EMBL/GenBank/DDBJ databases">
        <title>Comparison of modified E. coli strains.</title>
        <authorList>
            <person name="Juergensen J."/>
            <person name="Bonge A."/>
            <person name="Streit W.R."/>
        </authorList>
    </citation>
    <scope>NUCLEOTIDE SEQUENCE</scope>
</reference>
<name>A0A0H3UAN1_9BACT</name>
<accession>A0A0H3UAN1</accession>
<evidence type="ECO:0000313" key="2">
    <source>
        <dbReference type="EMBL" id="AIF26697.1"/>
    </source>
</evidence>
<dbReference type="EMBL" id="KF540242">
    <property type="protein sequence ID" value="AIF26697.1"/>
    <property type="molecule type" value="Genomic_DNA"/>
</dbReference>
<feature type="region of interest" description="Disordered" evidence="1">
    <location>
        <begin position="19"/>
        <end position="38"/>
    </location>
</feature>
<evidence type="ECO:0000256" key="1">
    <source>
        <dbReference type="SAM" id="MobiDB-lite"/>
    </source>
</evidence>
<feature type="region of interest" description="Disordered" evidence="1">
    <location>
        <begin position="217"/>
        <end position="239"/>
    </location>
</feature>
<proteinExistence type="predicted"/>
<sequence>MAKDNWDLKNLRNATFKSAATDDTDKPAKEKRTGSRRRQTQCFELTTQYLYRRAYSETQLLNVVDFDYKPGHAYHFLTGGDVDSLSFLKTVLRQQDLDYLLFSTWRMAAEDIRQIDEWMELGKIKKLDAFLGEIFPTTYRIEWAMVLELFQRRQCGKPHISRNHSKIYAGVGQRFAFVIESSANINTNPRTENACITIDRGLFDFTVDFFKKCRYEDERERENQDPDSGAGQDQISDQD</sequence>
<protein>
    <submittedName>
        <fullName evidence="2">Uncharacterized protein</fullName>
    </submittedName>
</protein>
<dbReference type="AlphaFoldDB" id="A0A0H3UAN1"/>
<organism evidence="2">
    <name type="scientific">uncultured bacterium fosmid pJB83B9</name>
    <dbReference type="NCBI Taxonomy" id="1478070"/>
    <lineage>
        <taxon>Bacteria</taxon>
        <taxon>environmental samples</taxon>
    </lineage>
</organism>